<keyword evidence="1" id="KW-0805">Transcription regulation</keyword>
<dbReference type="Pfam" id="PF03514">
    <property type="entry name" value="GRAS"/>
    <property type="match status" value="1"/>
</dbReference>
<dbReference type="AlphaFoldDB" id="A0A811Q0X0"/>
<gene>
    <name evidence="4" type="ORF">NCGR_LOCUS36204</name>
</gene>
<evidence type="ECO:0000313" key="5">
    <source>
        <dbReference type="Proteomes" id="UP000604825"/>
    </source>
</evidence>
<name>A0A811Q0X0_9POAL</name>
<protein>
    <submittedName>
        <fullName evidence="4">Uncharacterized protein</fullName>
    </submittedName>
</protein>
<dbReference type="OrthoDB" id="642817at2759"/>
<comment type="caution">
    <text evidence="3">Lacks conserved residue(s) required for the propagation of feature annotation.</text>
</comment>
<organism evidence="4 5">
    <name type="scientific">Miscanthus lutarioriparius</name>
    <dbReference type="NCBI Taxonomy" id="422564"/>
    <lineage>
        <taxon>Eukaryota</taxon>
        <taxon>Viridiplantae</taxon>
        <taxon>Streptophyta</taxon>
        <taxon>Embryophyta</taxon>
        <taxon>Tracheophyta</taxon>
        <taxon>Spermatophyta</taxon>
        <taxon>Magnoliopsida</taxon>
        <taxon>Liliopsida</taxon>
        <taxon>Poales</taxon>
        <taxon>Poaceae</taxon>
        <taxon>PACMAD clade</taxon>
        <taxon>Panicoideae</taxon>
        <taxon>Andropogonodae</taxon>
        <taxon>Andropogoneae</taxon>
        <taxon>Saccharinae</taxon>
        <taxon>Miscanthus</taxon>
    </lineage>
</organism>
<keyword evidence="5" id="KW-1185">Reference proteome</keyword>
<dbReference type="PROSITE" id="PS50985">
    <property type="entry name" value="GRAS"/>
    <property type="match status" value="1"/>
</dbReference>
<dbReference type="InterPro" id="IPR005202">
    <property type="entry name" value="TF_GRAS"/>
</dbReference>
<dbReference type="Proteomes" id="UP000604825">
    <property type="component" value="Unassembled WGS sequence"/>
</dbReference>
<comment type="similarity">
    <text evidence="3">Belongs to the GRAS family.</text>
</comment>
<sequence>MFDMLDATVSRDSDLRLAVERDLISRCALNVVTCEGHDWVERPETYRQWQARNRKAGLRQLPFFPNAEKILSEKMRNEYHKDFVIDVENDWLLQGWKGRILYAMSTWAADDTISELS</sequence>
<evidence type="ECO:0000256" key="2">
    <source>
        <dbReference type="ARBA" id="ARBA00023163"/>
    </source>
</evidence>
<keyword evidence="2" id="KW-0804">Transcription</keyword>
<proteinExistence type="inferred from homology"/>
<reference evidence="4" key="1">
    <citation type="submission" date="2020-10" db="EMBL/GenBank/DDBJ databases">
        <authorList>
            <person name="Han B."/>
            <person name="Lu T."/>
            <person name="Zhao Q."/>
            <person name="Huang X."/>
            <person name="Zhao Y."/>
        </authorList>
    </citation>
    <scope>NUCLEOTIDE SEQUENCE</scope>
</reference>
<feature type="region of interest" description="SAW" evidence="3">
    <location>
        <begin position="33"/>
        <end position="108"/>
    </location>
</feature>
<dbReference type="PANTHER" id="PTHR31636">
    <property type="entry name" value="OSJNBA0084A10.13 PROTEIN-RELATED"/>
    <property type="match status" value="1"/>
</dbReference>
<comment type="caution">
    <text evidence="4">The sequence shown here is derived from an EMBL/GenBank/DDBJ whole genome shotgun (WGS) entry which is preliminary data.</text>
</comment>
<evidence type="ECO:0000256" key="3">
    <source>
        <dbReference type="PROSITE-ProRule" id="PRU01191"/>
    </source>
</evidence>
<dbReference type="EMBL" id="CAJGYO010000009">
    <property type="protein sequence ID" value="CAD6252555.1"/>
    <property type="molecule type" value="Genomic_DNA"/>
</dbReference>
<accession>A0A811Q0X0</accession>
<evidence type="ECO:0000256" key="1">
    <source>
        <dbReference type="ARBA" id="ARBA00023015"/>
    </source>
</evidence>
<evidence type="ECO:0000313" key="4">
    <source>
        <dbReference type="EMBL" id="CAD6252555.1"/>
    </source>
</evidence>